<evidence type="ECO:0000313" key="1">
    <source>
        <dbReference type="EMBL" id="EPR09608.1"/>
    </source>
</evidence>
<sequence length="332" mass="39765">MKMCLPIENPPITSFPAIANTLSILWTKKDKILPWVSERYIQLIIRPHHPVTRSDFYDNADTDNYIIRVNHCPFIGWLRNNQTTANFKKFTDYIEHQINNGYYLDACLDNFYLSCSHQFNKNHFIHQTFIYGYDRKNRQVFIADFYDYGKYVRKSVSYKEINKSIEGIDYFINLYKYEDTDYKINLHLLKLSVEDYINCKDSLRSFEFTNKNYNRDILYGLNFYDYIIDVFCKDEIIDIRPFHILYDHKTMMKIRIDYLINIGTFDKSMLEQINSRNDSLISSAVLLRNMVLKYNYNPDKNLLNKIKEKCKALQKSDYDLFSDLLIAMRVAN</sequence>
<dbReference type="RefSeq" id="WP_020816567.1">
    <property type="nucleotide sequence ID" value="NZ_ATAY01000085.1"/>
</dbReference>
<name>U4QZP1_9FIRM</name>
<gene>
    <name evidence="1" type="ORF">L323_15695</name>
</gene>
<evidence type="ECO:0008006" key="3">
    <source>
        <dbReference type="Google" id="ProtNLM"/>
    </source>
</evidence>
<dbReference type="PATRIC" id="fig|1330534.3.peg.3108"/>
<accession>U4QZP1</accession>
<dbReference type="EMBL" id="ATAY01000085">
    <property type="protein sequence ID" value="EPR09608.1"/>
    <property type="molecule type" value="Genomic_DNA"/>
</dbReference>
<dbReference type="STRING" id="1330534.L323_15695"/>
<comment type="caution">
    <text evidence="1">The sequence shown here is derived from an EMBL/GenBank/DDBJ whole genome shotgun (WGS) entry which is preliminary data.</text>
</comment>
<evidence type="ECO:0000313" key="2">
    <source>
        <dbReference type="Proteomes" id="UP000016860"/>
    </source>
</evidence>
<proteinExistence type="predicted"/>
<reference evidence="1 2" key="1">
    <citation type="journal article" date="2013" name="Genome Announc.">
        <title>Draft Genome Sequence of the Cellulolytic Bacterium Clostridium papyrosolvens C7 (ATCC 700395).</title>
        <authorList>
            <person name="Zepeda V."/>
            <person name="Dassa B."/>
            <person name="Borovok I."/>
            <person name="Lamed R."/>
            <person name="Bayer E.A."/>
            <person name="Cate J.H."/>
        </authorList>
    </citation>
    <scope>NUCLEOTIDE SEQUENCE [LARGE SCALE GENOMIC DNA]</scope>
    <source>
        <strain evidence="1 2">C7</strain>
    </source>
</reference>
<dbReference type="AlphaFoldDB" id="U4QZP1"/>
<protein>
    <recommendedName>
        <fullName evidence="3">Butirosin biosynthesis protein H N-terminal domain-containing protein</fullName>
    </recommendedName>
</protein>
<organism evidence="1 2">
    <name type="scientific">Ruminiclostridium papyrosolvens C7</name>
    <dbReference type="NCBI Taxonomy" id="1330534"/>
    <lineage>
        <taxon>Bacteria</taxon>
        <taxon>Bacillati</taxon>
        <taxon>Bacillota</taxon>
        <taxon>Clostridia</taxon>
        <taxon>Eubacteriales</taxon>
        <taxon>Oscillospiraceae</taxon>
        <taxon>Ruminiclostridium</taxon>
    </lineage>
</organism>
<dbReference type="Proteomes" id="UP000016860">
    <property type="component" value="Unassembled WGS sequence"/>
</dbReference>
<dbReference type="OrthoDB" id="2624539at2"/>